<dbReference type="Proteomes" id="UP000595446">
    <property type="component" value="Chromosome"/>
</dbReference>
<dbReference type="RefSeq" id="WP_071700564.1">
    <property type="nucleotide sequence ID" value="NZ_AP024237.1"/>
</dbReference>
<accession>A0A2G8AVA1</accession>
<evidence type="ECO:0000313" key="1">
    <source>
        <dbReference type="EMBL" id="BCO33709.1"/>
    </source>
</evidence>
<protein>
    <submittedName>
        <fullName evidence="1">Uncharacterized protein</fullName>
    </submittedName>
</protein>
<sequence>MWGSVLALALLTGLNPVRLGLTLLVISRPRPLQNLLVYWVGCLVGCIPAVVLPLVMLHITPMLKPFADALPTSSVVRHIRLGIGVLALSIAALLTVRSLIRQRQRTHVSTLGGKTSTLVLDSNRPMPLSRLLGRAQDAPTEGGSAIQRLLRRARNAWENGSLWVAFLIGVGFGGTEPDAGLFLLATIAASGAAIGTQVSAAIVFVVVVLAVVEIALVSYLVAPAKTQAMVQILHEWAWIHRGKILVAICTVGGVALVANGIGSI</sequence>
<gene>
    <name evidence="1" type="ORF">MHEC_01420</name>
</gene>
<evidence type="ECO:0000313" key="2">
    <source>
        <dbReference type="Proteomes" id="UP000595446"/>
    </source>
</evidence>
<dbReference type="EMBL" id="AP024237">
    <property type="protein sequence ID" value="BCO33709.1"/>
    <property type="molecule type" value="Genomic_DNA"/>
</dbReference>
<dbReference type="InterPro" id="IPR021315">
    <property type="entry name" value="Gap/Sap"/>
</dbReference>
<dbReference type="AlphaFoldDB" id="A0A2G8AVA1"/>
<organism evidence="1 2">
    <name type="scientific">Mycobacterium heckeshornense</name>
    <dbReference type="NCBI Taxonomy" id="110505"/>
    <lineage>
        <taxon>Bacteria</taxon>
        <taxon>Bacillati</taxon>
        <taxon>Actinomycetota</taxon>
        <taxon>Actinomycetes</taxon>
        <taxon>Mycobacteriales</taxon>
        <taxon>Mycobacteriaceae</taxon>
        <taxon>Mycobacterium</taxon>
    </lineage>
</organism>
<name>A0A2G8AVA1_9MYCO</name>
<keyword evidence="2" id="KW-1185">Reference proteome</keyword>
<dbReference type="Pfam" id="PF11139">
    <property type="entry name" value="SfLAP"/>
    <property type="match status" value="1"/>
</dbReference>
<reference evidence="1 2" key="1">
    <citation type="submission" date="2020-12" db="EMBL/GenBank/DDBJ databases">
        <title>Complete genome sequence of Mycobacterium heckeshornense JCM 15655T, closely related to a pathogenic non-tuberculous mycobacterial species Mycobacterium xenopi.</title>
        <authorList>
            <person name="Yoshida M."/>
            <person name="Fukano H."/>
            <person name="Asakura T."/>
            <person name="Suzuki M."/>
            <person name="Hoshino Y."/>
        </authorList>
    </citation>
    <scope>NUCLEOTIDE SEQUENCE [LARGE SCALE GENOMIC DNA]</scope>
    <source>
        <strain evidence="1 2">JCM 15655</strain>
    </source>
</reference>
<proteinExistence type="predicted"/>